<feature type="region of interest" description="Disordered" evidence="1">
    <location>
        <begin position="25"/>
        <end position="49"/>
    </location>
</feature>
<feature type="chain" id="PRO_5045897775" description="Periplasmic protein" evidence="2">
    <location>
        <begin position="20"/>
        <end position="84"/>
    </location>
</feature>
<evidence type="ECO:0000256" key="1">
    <source>
        <dbReference type="SAM" id="MobiDB-lite"/>
    </source>
</evidence>
<name>A0ABY7RL94_9NEIS</name>
<protein>
    <recommendedName>
        <fullName evidence="5">Periplasmic protein</fullName>
    </recommendedName>
</protein>
<keyword evidence="2" id="KW-0732">Signal</keyword>
<evidence type="ECO:0000313" key="3">
    <source>
        <dbReference type="EMBL" id="WCL71526.1"/>
    </source>
</evidence>
<accession>A0ABY7RL94</accession>
<dbReference type="RefSeq" id="WP_237090352.1">
    <property type="nucleotide sequence ID" value="NZ_CP116766.1"/>
</dbReference>
<evidence type="ECO:0000256" key="2">
    <source>
        <dbReference type="SAM" id="SignalP"/>
    </source>
</evidence>
<keyword evidence="4" id="KW-1185">Reference proteome</keyword>
<proteinExistence type="predicted"/>
<sequence length="84" mass="9241">MKPNHLAALLPLLVVCAVAAENRPSENPNADILPASATERPQPEQPTDKRCVLAGVARKQNTAQTNGGKQRICVLRRLSWREIF</sequence>
<gene>
    <name evidence="3" type="ORF">PJU73_09445</name>
</gene>
<evidence type="ECO:0000313" key="4">
    <source>
        <dbReference type="Proteomes" id="UP001221268"/>
    </source>
</evidence>
<organism evidence="3 4">
    <name type="scientific">Neisseria lisongii</name>
    <dbReference type="NCBI Taxonomy" id="2912188"/>
    <lineage>
        <taxon>Bacteria</taxon>
        <taxon>Pseudomonadati</taxon>
        <taxon>Pseudomonadota</taxon>
        <taxon>Betaproteobacteria</taxon>
        <taxon>Neisseriales</taxon>
        <taxon>Neisseriaceae</taxon>
        <taxon>Neisseria</taxon>
    </lineage>
</organism>
<evidence type="ECO:0008006" key="5">
    <source>
        <dbReference type="Google" id="ProtNLM"/>
    </source>
</evidence>
<dbReference type="EMBL" id="CP116766">
    <property type="protein sequence ID" value="WCL71526.1"/>
    <property type="molecule type" value="Genomic_DNA"/>
</dbReference>
<feature type="signal peptide" evidence="2">
    <location>
        <begin position="1"/>
        <end position="19"/>
    </location>
</feature>
<dbReference type="Proteomes" id="UP001221268">
    <property type="component" value="Chromosome"/>
</dbReference>
<reference evidence="3 4" key="1">
    <citation type="submission" date="2023-01" db="EMBL/GenBank/DDBJ databases">
        <authorList>
            <person name="Yang C."/>
        </authorList>
    </citation>
    <scope>NUCLEOTIDE SEQUENCE [LARGE SCALE GENOMIC DNA]</scope>
    <source>
        <strain evidence="3 4">ZJ106</strain>
    </source>
</reference>